<evidence type="ECO:0000256" key="7">
    <source>
        <dbReference type="ARBA" id="ARBA00023136"/>
    </source>
</evidence>
<evidence type="ECO:0000256" key="1">
    <source>
        <dbReference type="ARBA" id="ARBA00004651"/>
    </source>
</evidence>
<comment type="similarity">
    <text evidence="2">Belongs to the AzlC family.</text>
</comment>
<dbReference type="GO" id="GO:0005886">
    <property type="term" value="C:plasma membrane"/>
    <property type="evidence" value="ECO:0007669"/>
    <property type="project" value="UniProtKB-SubCell"/>
</dbReference>
<keyword evidence="10" id="KW-1185">Reference proteome</keyword>
<keyword evidence="3" id="KW-0813">Transport</keyword>
<dbReference type="OrthoDB" id="3177005at2"/>
<feature type="transmembrane region" description="Helical" evidence="8">
    <location>
        <begin position="40"/>
        <end position="59"/>
    </location>
</feature>
<evidence type="ECO:0000256" key="3">
    <source>
        <dbReference type="ARBA" id="ARBA00022448"/>
    </source>
</evidence>
<feature type="transmembrane region" description="Helical" evidence="8">
    <location>
        <begin position="187"/>
        <end position="204"/>
    </location>
</feature>
<dbReference type="PANTHER" id="PTHR34979">
    <property type="entry name" value="INNER MEMBRANE PROTEIN YGAZ"/>
    <property type="match status" value="1"/>
</dbReference>
<dbReference type="PANTHER" id="PTHR34979:SF1">
    <property type="entry name" value="INNER MEMBRANE PROTEIN YGAZ"/>
    <property type="match status" value="1"/>
</dbReference>
<sequence>MKETLLGGKEGWLAGAPVVIGYFPVAMAFGLLAKAVHVPLLEACLFSLIVFAGASQFMALDLLRAGVATGGIVAATLLLNLRHLMMSASLAVRLGHVQRHWLPWIAFGITDESFAVASLQQGTLSVPYLLALQGSAYGAWAGGTGVGYLLGAVLPGAVQSSLGVGLYAMFAALLVPEFKKSAAVRRLAVLAGMIYALLEGFRLLPPSWRLIATIVAATAAGLWRWKDGSAAEETA</sequence>
<feature type="transmembrane region" description="Helical" evidence="8">
    <location>
        <begin position="156"/>
        <end position="175"/>
    </location>
</feature>
<dbReference type="RefSeq" id="WP_132012602.1">
    <property type="nucleotide sequence ID" value="NZ_SLUN01000002.1"/>
</dbReference>
<keyword evidence="6 8" id="KW-1133">Transmembrane helix</keyword>
<feature type="transmembrane region" description="Helical" evidence="8">
    <location>
        <begin position="12"/>
        <end position="33"/>
    </location>
</feature>
<keyword evidence="7 8" id="KW-0472">Membrane</keyword>
<evidence type="ECO:0000313" key="9">
    <source>
        <dbReference type="EMBL" id="TCL76420.1"/>
    </source>
</evidence>
<dbReference type="AlphaFoldDB" id="A0A4R1SBN1"/>
<protein>
    <submittedName>
        <fullName evidence="9">4-azaleucine resistance transporter AzlC</fullName>
    </submittedName>
</protein>
<evidence type="ECO:0000256" key="6">
    <source>
        <dbReference type="ARBA" id="ARBA00022989"/>
    </source>
</evidence>
<accession>A0A4R1SBN1</accession>
<evidence type="ECO:0000256" key="2">
    <source>
        <dbReference type="ARBA" id="ARBA00010735"/>
    </source>
</evidence>
<keyword evidence="5 8" id="KW-0812">Transmembrane</keyword>
<keyword evidence="4" id="KW-1003">Cell membrane</keyword>
<comment type="subcellular location">
    <subcellularLocation>
        <location evidence="1">Cell membrane</location>
        <topology evidence="1">Multi-pass membrane protein</topology>
    </subcellularLocation>
</comment>
<evidence type="ECO:0000256" key="4">
    <source>
        <dbReference type="ARBA" id="ARBA00022475"/>
    </source>
</evidence>
<dbReference type="EMBL" id="SLUN01000002">
    <property type="protein sequence ID" value="TCL76420.1"/>
    <property type="molecule type" value="Genomic_DNA"/>
</dbReference>
<proteinExistence type="inferred from homology"/>
<gene>
    <name evidence="9" type="ORF">EDC14_1002179</name>
</gene>
<dbReference type="GO" id="GO:1903785">
    <property type="term" value="P:L-valine transmembrane transport"/>
    <property type="evidence" value="ECO:0007669"/>
    <property type="project" value="TreeGrafter"/>
</dbReference>
<dbReference type="Proteomes" id="UP000295008">
    <property type="component" value="Unassembled WGS sequence"/>
</dbReference>
<organism evidence="9 10">
    <name type="scientific">Hydrogenispora ethanolica</name>
    <dbReference type="NCBI Taxonomy" id="1082276"/>
    <lineage>
        <taxon>Bacteria</taxon>
        <taxon>Bacillati</taxon>
        <taxon>Bacillota</taxon>
        <taxon>Hydrogenispora</taxon>
    </lineage>
</organism>
<feature type="transmembrane region" description="Helical" evidence="8">
    <location>
        <begin position="65"/>
        <end position="81"/>
    </location>
</feature>
<evidence type="ECO:0000256" key="5">
    <source>
        <dbReference type="ARBA" id="ARBA00022692"/>
    </source>
</evidence>
<evidence type="ECO:0000313" key="10">
    <source>
        <dbReference type="Proteomes" id="UP000295008"/>
    </source>
</evidence>
<comment type="caution">
    <text evidence="9">The sequence shown here is derived from an EMBL/GenBank/DDBJ whole genome shotgun (WGS) entry which is preliminary data.</text>
</comment>
<dbReference type="Pfam" id="PF03591">
    <property type="entry name" value="AzlC"/>
    <property type="match status" value="1"/>
</dbReference>
<dbReference type="InterPro" id="IPR011606">
    <property type="entry name" value="Brnchd-chn_aa_trnsp_permease"/>
</dbReference>
<evidence type="ECO:0000256" key="8">
    <source>
        <dbReference type="SAM" id="Phobius"/>
    </source>
</evidence>
<reference evidence="9 10" key="1">
    <citation type="submission" date="2019-03" db="EMBL/GenBank/DDBJ databases">
        <title>Genomic Encyclopedia of Type Strains, Phase IV (KMG-IV): sequencing the most valuable type-strain genomes for metagenomic binning, comparative biology and taxonomic classification.</title>
        <authorList>
            <person name="Goeker M."/>
        </authorList>
    </citation>
    <scope>NUCLEOTIDE SEQUENCE [LARGE SCALE GENOMIC DNA]</scope>
    <source>
        <strain evidence="9 10">LX-B</strain>
    </source>
</reference>
<name>A0A4R1SBN1_HYDET</name>